<dbReference type="Gene3D" id="2.40.110.10">
    <property type="entry name" value="Butyryl-CoA Dehydrogenase, subunit A, domain 2"/>
    <property type="match status" value="1"/>
</dbReference>
<dbReference type="FunFam" id="2.40.110.10:FF:000008">
    <property type="entry name" value="Glutaryl-CoA dehydrogenase, mitochondrial"/>
    <property type="match status" value="1"/>
</dbReference>
<dbReference type="SUPFAM" id="SSF56645">
    <property type="entry name" value="Acyl-CoA dehydrogenase NM domain-like"/>
    <property type="match status" value="1"/>
</dbReference>
<dbReference type="InterPro" id="IPR009100">
    <property type="entry name" value="AcylCoA_DH/oxidase_NM_dom_sf"/>
</dbReference>
<name>A0AAN8WI75_HALRR</name>
<dbReference type="InterPro" id="IPR037069">
    <property type="entry name" value="AcylCoA_DH/ox_N_sf"/>
</dbReference>
<evidence type="ECO:0000259" key="16">
    <source>
        <dbReference type="Pfam" id="PF02770"/>
    </source>
</evidence>
<dbReference type="SUPFAM" id="SSF47203">
    <property type="entry name" value="Acyl-CoA dehydrogenase C-terminal domain-like"/>
    <property type="match status" value="1"/>
</dbReference>
<gene>
    <name evidence="18" type="ORF">SK128_013709</name>
</gene>
<dbReference type="PROSITE" id="PS00073">
    <property type="entry name" value="ACYL_COA_DH_2"/>
    <property type="match status" value="1"/>
</dbReference>
<dbReference type="GO" id="GO:0046949">
    <property type="term" value="P:fatty-acyl-CoA biosynthetic process"/>
    <property type="evidence" value="ECO:0007669"/>
    <property type="project" value="TreeGrafter"/>
</dbReference>
<evidence type="ECO:0000256" key="9">
    <source>
        <dbReference type="ARBA" id="ARBA00037899"/>
    </source>
</evidence>
<reference evidence="18 19" key="1">
    <citation type="submission" date="2023-11" db="EMBL/GenBank/DDBJ databases">
        <title>Halocaridina rubra genome assembly.</title>
        <authorList>
            <person name="Smith C."/>
        </authorList>
    </citation>
    <scope>NUCLEOTIDE SEQUENCE [LARGE SCALE GENOMIC DNA]</scope>
    <source>
        <strain evidence="18">EP-1</strain>
        <tissue evidence="18">Whole</tissue>
    </source>
</reference>
<keyword evidence="8" id="KW-0496">Mitochondrion</keyword>
<evidence type="ECO:0000256" key="14">
    <source>
        <dbReference type="SAM" id="MobiDB-lite"/>
    </source>
</evidence>
<feature type="compositionally biased region" description="Low complexity" evidence="14">
    <location>
        <begin position="27"/>
        <end position="41"/>
    </location>
</feature>
<keyword evidence="7 13" id="KW-0560">Oxidoreductase</keyword>
<dbReference type="InterPro" id="IPR036250">
    <property type="entry name" value="AcylCo_DH-like_C"/>
</dbReference>
<dbReference type="GO" id="GO:0050660">
    <property type="term" value="F:flavin adenine dinucleotide binding"/>
    <property type="evidence" value="ECO:0007669"/>
    <property type="project" value="InterPro"/>
</dbReference>
<dbReference type="InterPro" id="IPR006089">
    <property type="entry name" value="Acyl-CoA_DH_CS"/>
</dbReference>
<comment type="similarity">
    <text evidence="3 13">Belongs to the acyl-CoA dehydrogenase family.</text>
</comment>
<keyword evidence="19" id="KW-1185">Reference proteome</keyword>
<accession>A0AAN8WI75</accession>
<dbReference type="Gene3D" id="1.10.540.10">
    <property type="entry name" value="Acyl-CoA dehydrogenase/oxidase, N-terminal domain"/>
    <property type="match status" value="1"/>
</dbReference>
<evidence type="ECO:0000259" key="15">
    <source>
        <dbReference type="Pfam" id="PF00441"/>
    </source>
</evidence>
<dbReference type="Proteomes" id="UP001381693">
    <property type="component" value="Unassembled WGS sequence"/>
</dbReference>
<evidence type="ECO:0000256" key="13">
    <source>
        <dbReference type="RuleBase" id="RU362125"/>
    </source>
</evidence>
<dbReference type="InterPro" id="IPR052033">
    <property type="entry name" value="Glutaryl-CoA_DH_mitochondrial"/>
</dbReference>
<feature type="region of interest" description="Disordered" evidence="14">
    <location>
        <begin position="27"/>
        <end position="47"/>
    </location>
</feature>
<comment type="pathway">
    <text evidence="10">Amino-acid metabolism; tryptophan metabolism.</text>
</comment>
<keyword evidence="5 13" id="KW-0274">FAD</keyword>
<evidence type="ECO:0000313" key="19">
    <source>
        <dbReference type="Proteomes" id="UP001381693"/>
    </source>
</evidence>
<proteinExistence type="inferred from homology"/>
<dbReference type="EC" id="1.3.8.6" evidence="11"/>
<feature type="domain" description="Acyl-CoA oxidase/dehydrogenase middle" evidence="16">
    <location>
        <begin position="179"/>
        <end position="272"/>
    </location>
</feature>
<dbReference type="InterPro" id="IPR006091">
    <property type="entry name" value="Acyl-CoA_Oxase/DH_mid-dom"/>
</dbReference>
<feature type="domain" description="Acyl-CoA dehydrogenase/oxidase N-terminal" evidence="17">
    <location>
        <begin position="64"/>
        <end position="175"/>
    </location>
</feature>
<comment type="subcellular location">
    <subcellularLocation>
        <location evidence="2">Mitochondrion matrix</location>
    </subcellularLocation>
</comment>
<dbReference type="Pfam" id="PF02771">
    <property type="entry name" value="Acyl-CoA_dh_N"/>
    <property type="match status" value="1"/>
</dbReference>
<evidence type="ECO:0000256" key="7">
    <source>
        <dbReference type="ARBA" id="ARBA00023002"/>
    </source>
</evidence>
<dbReference type="FunFam" id="1.10.540.10:FF:000003">
    <property type="entry name" value="glutaryl-CoA dehydrogenase, mitochondrial"/>
    <property type="match status" value="1"/>
</dbReference>
<dbReference type="GO" id="GO:0005743">
    <property type="term" value="C:mitochondrial inner membrane"/>
    <property type="evidence" value="ECO:0007669"/>
    <property type="project" value="TreeGrafter"/>
</dbReference>
<evidence type="ECO:0000256" key="1">
    <source>
        <dbReference type="ARBA" id="ARBA00001974"/>
    </source>
</evidence>
<evidence type="ECO:0000256" key="10">
    <source>
        <dbReference type="ARBA" id="ARBA00037927"/>
    </source>
</evidence>
<dbReference type="EMBL" id="JAXCGZ010021286">
    <property type="protein sequence ID" value="KAK7054611.1"/>
    <property type="molecule type" value="Genomic_DNA"/>
</dbReference>
<comment type="cofactor">
    <cofactor evidence="1 13">
        <name>FAD</name>
        <dbReference type="ChEBI" id="CHEBI:57692"/>
    </cofactor>
</comment>
<dbReference type="CDD" id="cd01151">
    <property type="entry name" value="GCD"/>
    <property type="match status" value="1"/>
</dbReference>
<keyword evidence="6" id="KW-0809">Transit peptide</keyword>
<dbReference type="PANTHER" id="PTHR42807">
    <property type="entry name" value="GLUTARYL-COA DEHYDROGENASE, MITOCHONDRIAL"/>
    <property type="match status" value="1"/>
</dbReference>
<feature type="domain" description="Acyl-CoA dehydrogenase/oxidase C-terminal" evidence="15">
    <location>
        <begin position="286"/>
        <end position="431"/>
    </location>
</feature>
<dbReference type="FunFam" id="1.20.140.10:FF:000006">
    <property type="entry name" value="Glutaryl-CoA dehydrogenase, mitochondrial"/>
    <property type="match status" value="1"/>
</dbReference>
<dbReference type="InterPro" id="IPR013786">
    <property type="entry name" value="AcylCoA_DH/ox_N"/>
</dbReference>
<dbReference type="Gene3D" id="1.20.140.10">
    <property type="entry name" value="Butyryl-CoA Dehydrogenase, subunit A, domain 3"/>
    <property type="match status" value="1"/>
</dbReference>
<evidence type="ECO:0000256" key="3">
    <source>
        <dbReference type="ARBA" id="ARBA00009347"/>
    </source>
</evidence>
<evidence type="ECO:0000256" key="2">
    <source>
        <dbReference type="ARBA" id="ARBA00004305"/>
    </source>
</evidence>
<evidence type="ECO:0000256" key="8">
    <source>
        <dbReference type="ARBA" id="ARBA00023128"/>
    </source>
</evidence>
<dbReference type="Pfam" id="PF02770">
    <property type="entry name" value="Acyl-CoA_dh_M"/>
    <property type="match status" value="1"/>
</dbReference>
<evidence type="ECO:0000256" key="5">
    <source>
        <dbReference type="ARBA" id="ARBA00022827"/>
    </source>
</evidence>
<evidence type="ECO:0000259" key="17">
    <source>
        <dbReference type="Pfam" id="PF02771"/>
    </source>
</evidence>
<sequence>MALTTSALRSLYLRSIPRVLVRAQSSVAAPKPAPDASSSSAEKGKSPKVKFDWRDALNLESQLTEDEIMIRDAFRQYCQEKLMPRIRDANRHEHFDREIMSEMGDMGVLGPTIHGYGCPGVSSVAYGLIAREVERVDSAYRSAMSVQSSLVMYPIWDFGTEELRLKYLPKLAKGELVGCFGLTEPNHGSDPAGMETRARYISSDKVYILNGSKTWITNSPIADIVVVWAKCEDGHIHGFVLEKGMAGLDCPKIEGKFSLRASTTGMILMDDVVVPEGNMLPGVKGLKGPFSCLNNARYGIAWGALGAAEFCLEAARQYTLDRKQFGRPLANNQLIQKKMADALTEISLGLQGCLHVGRLKDEGRATPEMISLLKRNSCGKALDIARQARDMLGGNGICDEYHIIRHVMNLEAVNTYEGTHDIHALILGRAITGLQAFSAN</sequence>
<dbReference type="Pfam" id="PF00441">
    <property type="entry name" value="Acyl-CoA_dh_1"/>
    <property type="match status" value="1"/>
</dbReference>
<protein>
    <recommendedName>
        <fullName evidence="11">glutaryl-CoA dehydrogenase (ETF)</fullName>
        <ecNumber evidence="11">1.3.8.6</ecNumber>
    </recommendedName>
</protein>
<evidence type="ECO:0000313" key="18">
    <source>
        <dbReference type="EMBL" id="KAK7054611.1"/>
    </source>
</evidence>
<evidence type="ECO:0000256" key="6">
    <source>
        <dbReference type="ARBA" id="ARBA00022946"/>
    </source>
</evidence>
<comment type="caution">
    <text evidence="18">The sequence shown here is derived from an EMBL/GenBank/DDBJ whole genome shotgun (WGS) entry which is preliminary data.</text>
</comment>
<dbReference type="GO" id="GO:0004361">
    <property type="term" value="F:glutaryl-CoA dehydrogenase activity"/>
    <property type="evidence" value="ECO:0007669"/>
    <property type="project" value="UniProtKB-EC"/>
</dbReference>
<evidence type="ECO:0000256" key="11">
    <source>
        <dbReference type="ARBA" id="ARBA00039033"/>
    </source>
</evidence>
<comment type="pathway">
    <text evidence="9">Amino-acid metabolism; lysine degradation.</text>
</comment>
<dbReference type="AlphaFoldDB" id="A0AAN8WI75"/>
<evidence type="ECO:0000256" key="12">
    <source>
        <dbReference type="ARBA" id="ARBA00049493"/>
    </source>
</evidence>
<comment type="catalytic activity">
    <reaction evidence="12">
        <text>glutaryl-CoA + oxidized [electron-transfer flavoprotein] + 2 H(+) = (2E)-butenoyl-CoA + reduced [electron-transfer flavoprotein] + CO2</text>
        <dbReference type="Rhea" id="RHEA:13389"/>
        <dbReference type="Rhea" id="RHEA-COMP:10685"/>
        <dbReference type="Rhea" id="RHEA-COMP:10686"/>
        <dbReference type="ChEBI" id="CHEBI:15378"/>
        <dbReference type="ChEBI" id="CHEBI:16526"/>
        <dbReference type="ChEBI" id="CHEBI:57332"/>
        <dbReference type="ChEBI" id="CHEBI:57378"/>
        <dbReference type="ChEBI" id="CHEBI:57692"/>
        <dbReference type="ChEBI" id="CHEBI:58307"/>
        <dbReference type="EC" id="1.3.8.6"/>
    </reaction>
</comment>
<keyword evidence="4 13" id="KW-0285">Flavoprotein</keyword>
<dbReference type="GO" id="GO:0005759">
    <property type="term" value="C:mitochondrial matrix"/>
    <property type="evidence" value="ECO:0007669"/>
    <property type="project" value="UniProtKB-SubCell"/>
</dbReference>
<dbReference type="GO" id="GO:0000062">
    <property type="term" value="F:fatty-acyl-CoA binding"/>
    <property type="evidence" value="ECO:0007669"/>
    <property type="project" value="TreeGrafter"/>
</dbReference>
<dbReference type="InterPro" id="IPR046373">
    <property type="entry name" value="Acyl-CoA_Oxase/DH_mid-dom_sf"/>
</dbReference>
<evidence type="ECO:0000256" key="4">
    <source>
        <dbReference type="ARBA" id="ARBA00022630"/>
    </source>
</evidence>
<dbReference type="PANTHER" id="PTHR42807:SF1">
    <property type="entry name" value="GLUTARYL-COA DEHYDROGENASE, MITOCHONDRIAL"/>
    <property type="match status" value="1"/>
</dbReference>
<organism evidence="18 19">
    <name type="scientific">Halocaridina rubra</name>
    <name type="common">Hawaiian red shrimp</name>
    <dbReference type="NCBI Taxonomy" id="373956"/>
    <lineage>
        <taxon>Eukaryota</taxon>
        <taxon>Metazoa</taxon>
        <taxon>Ecdysozoa</taxon>
        <taxon>Arthropoda</taxon>
        <taxon>Crustacea</taxon>
        <taxon>Multicrustacea</taxon>
        <taxon>Malacostraca</taxon>
        <taxon>Eumalacostraca</taxon>
        <taxon>Eucarida</taxon>
        <taxon>Decapoda</taxon>
        <taxon>Pleocyemata</taxon>
        <taxon>Caridea</taxon>
        <taxon>Atyoidea</taxon>
        <taxon>Atyidae</taxon>
        <taxon>Halocaridina</taxon>
    </lineage>
</organism>
<dbReference type="InterPro" id="IPR009075">
    <property type="entry name" value="AcylCo_DH/oxidase_C"/>
</dbReference>
<dbReference type="GO" id="GO:0033539">
    <property type="term" value="P:fatty acid beta-oxidation using acyl-CoA dehydrogenase"/>
    <property type="evidence" value="ECO:0007669"/>
    <property type="project" value="TreeGrafter"/>
</dbReference>